<protein>
    <recommendedName>
        <fullName evidence="4">ABC-type amino acid transport substrate-binding protein</fullName>
    </recommendedName>
</protein>
<accession>A0A1M5RQ57</accession>
<dbReference type="STRING" id="634436.SAMN05216361_4187"/>
<evidence type="ECO:0000256" key="1">
    <source>
        <dbReference type="SAM" id="SignalP"/>
    </source>
</evidence>
<dbReference type="Gene3D" id="3.40.190.10">
    <property type="entry name" value="Periplasmic binding protein-like II"/>
    <property type="match status" value="2"/>
</dbReference>
<dbReference type="AlphaFoldDB" id="A0A1M5RQ57"/>
<dbReference type="RefSeq" id="WP_073325125.1">
    <property type="nucleotide sequence ID" value="NZ_FQWD01000008.1"/>
</dbReference>
<feature type="signal peptide" evidence="1">
    <location>
        <begin position="1"/>
        <end position="22"/>
    </location>
</feature>
<dbReference type="OrthoDB" id="547680at2"/>
<dbReference type="SUPFAM" id="SSF53850">
    <property type="entry name" value="Periplasmic binding protein-like II"/>
    <property type="match status" value="1"/>
</dbReference>
<evidence type="ECO:0000313" key="3">
    <source>
        <dbReference type="Proteomes" id="UP000184520"/>
    </source>
</evidence>
<sequence length="292" mass="33798">MFRRLFLLTLFSFLLLPIRLSASEPARNTRVYIPNYEPGTTDIYHYVVTLLNLAMAQTESEYGPVQIIANPAATPQQRQFLNLRNGRTDIMWSVTTFEREQHHHVIRIPLTGGMFGYRVLLVSQDNPLFITEIALDQLKQLSAVQGSDWPDTDILKYHGFNVSTSVYSSAFKLLDKGMVDYFPRAVHEVFEELSTHRDLAIEVESHIALQYHNPMFFFVSEHRPELAERLEVGLQRLYENGDLQRLLTSQHFYIRARNLLKDRTVYPLSNPLLTEETREALSHYPSPLSNSL</sequence>
<dbReference type="EMBL" id="FQWD01000008">
    <property type="protein sequence ID" value="SHH28300.1"/>
    <property type="molecule type" value="Genomic_DNA"/>
</dbReference>
<evidence type="ECO:0008006" key="4">
    <source>
        <dbReference type="Google" id="ProtNLM"/>
    </source>
</evidence>
<evidence type="ECO:0000313" key="2">
    <source>
        <dbReference type="EMBL" id="SHH28300.1"/>
    </source>
</evidence>
<feature type="chain" id="PRO_5012477457" description="ABC-type amino acid transport substrate-binding protein" evidence="1">
    <location>
        <begin position="23"/>
        <end position="292"/>
    </location>
</feature>
<proteinExistence type="predicted"/>
<keyword evidence="3" id="KW-1185">Reference proteome</keyword>
<name>A0A1M5RQ57_9ALTE</name>
<organism evidence="2 3">
    <name type="scientific">Marisediminitalea aggregata</name>
    <dbReference type="NCBI Taxonomy" id="634436"/>
    <lineage>
        <taxon>Bacteria</taxon>
        <taxon>Pseudomonadati</taxon>
        <taxon>Pseudomonadota</taxon>
        <taxon>Gammaproteobacteria</taxon>
        <taxon>Alteromonadales</taxon>
        <taxon>Alteromonadaceae</taxon>
        <taxon>Marisediminitalea</taxon>
    </lineage>
</organism>
<dbReference type="Proteomes" id="UP000184520">
    <property type="component" value="Unassembled WGS sequence"/>
</dbReference>
<gene>
    <name evidence="2" type="ORF">SAMN05216361_4187</name>
</gene>
<keyword evidence="1" id="KW-0732">Signal</keyword>
<reference evidence="3" key="1">
    <citation type="submission" date="2016-11" db="EMBL/GenBank/DDBJ databases">
        <authorList>
            <person name="Varghese N."/>
            <person name="Submissions S."/>
        </authorList>
    </citation>
    <scope>NUCLEOTIDE SEQUENCE [LARGE SCALE GENOMIC DNA]</scope>
    <source>
        <strain evidence="3">CGMCC 1.8995</strain>
    </source>
</reference>